<evidence type="ECO:0000313" key="4">
    <source>
        <dbReference type="Proteomes" id="UP000465302"/>
    </source>
</evidence>
<dbReference type="Proteomes" id="UP000220914">
    <property type="component" value="Unassembled WGS sequence"/>
</dbReference>
<dbReference type="Proteomes" id="UP000465302">
    <property type="component" value="Unassembled WGS sequence"/>
</dbReference>
<evidence type="ECO:0000313" key="3">
    <source>
        <dbReference type="Proteomes" id="UP000220914"/>
    </source>
</evidence>
<reference evidence="2 3" key="1">
    <citation type="submission" date="2017-10" db="EMBL/GenBank/DDBJ databases">
        <title>The new phylogeny of genus Mycobacterium.</title>
        <authorList>
            <person name="Tortoli E."/>
            <person name="Trovato A."/>
            <person name="Cirillo D.M."/>
        </authorList>
    </citation>
    <scope>NUCLEOTIDE SEQUENCE [LARGE SCALE GENOMIC DNA]</scope>
    <source>
        <strain evidence="2 3">CCUG37673</strain>
    </source>
</reference>
<dbReference type="AlphaFoldDB" id="A0A2A7N750"/>
<dbReference type="EMBL" id="BLKS01000001">
    <property type="protein sequence ID" value="GFG52579.1"/>
    <property type="molecule type" value="Genomic_DNA"/>
</dbReference>
<protein>
    <submittedName>
        <fullName evidence="2">Uncharacterized protein</fullName>
    </submittedName>
</protein>
<gene>
    <name evidence="2" type="ORF">CQY20_09175</name>
    <name evidence="1" type="ORF">MAGR_40200</name>
</gene>
<dbReference type="EMBL" id="PDCP01000013">
    <property type="protein sequence ID" value="PEG39714.1"/>
    <property type="molecule type" value="Genomic_DNA"/>
</dbReference>
<organism evidence="2 3">
    <name type="scientific">Mycolicibacterium agri</name>
    <name type="common">Mycobacterium agri</name>
    <dbReference type="NCBI Taxonomy" id="36811"/>
    <lineage>
        <taxon>Bacteria</taxon>
        <taxon>Bacillati</taxon>
        <taxon>Actinomycetota</taxon>
        <taxon>Actinomycetes</taxon>
        <taxon>Mycobacteriales</taxon>
        <taxon>Mycobacteriaceae</taxon>
        <taxon>Mycolicibacterium</taxon>
    </lineage>
</organism>
<comment type="caution">
    <text evidence="2">The sequence shown here is derived from an EMBL/GenBank/DDBJ whole genome shotgun (WGS) entry which is preliminary data.</text>
</comment>
<proteinExistence type="predicted"/>
<keyword evidence="3" id="KW-1185">Reference proteome</keyword>
<reference evidence="1" key="3">
    <citation type="submission" date="2020-02" db="EMBL/GenBank/DDBJ databases">
        <authorList>
            <person name="Matsumoto Y."/>
            <person name="Motooka D."/>
            <person name="Nakamura S."/>
        </authorList>
    </citation>
    <scope>NUCLEOTIDE SEQUENCE</scope>
    <source>
        <strain evidence="1">JCM 6377</strain>
    </source>
</reference>
<evidence type="ECO:0000313" key="1">
    <source>
        <dbReference type="EMBL" id="GFG52579.1"/>
    </source>
</evidence>
<reference evidence="1 4" key="2">
    <citation type="journal article" date="2019" name="Emerg. Microbes Infect.">
        <title>Comprehensive subspecies identification of 175 nontuberculous mycobacteria species based on 7547 genomic profiles.</title>
        <authorList>
            <person name="Matsumoto Y."/>
            <person name="Kinjo T."/>
            <person name="Motooka D."/>
            <person name="Nabeya D."/>
            <person name="Jung N."/>
            <person name="Uechi K."/>
            <person name="Horii T."/>
            <person name="Iida T."/>
            <person name="Fujita J."/>
            <person name="Nakamura S."/>
        </authorList>
    </citation>
    <scope>NUCLEOTIDE SEQUENCE [LARGE SCALE GENOMIC DNA]</scope>
    <source>
        <strain evidence="1 4">JCM 6377</strain>
    </source>
</reference>
<dbReference type="OrthoDB" id="4607277at2"/>
<evidence type="ECO:0000313" key="2">
    <source>
        <dbReference type="EMBL" id="PEG39714.1"/>
    </source>
</evidence>
<accession>A0A2A7N750</accession>
<sequence>MKSAPGAAPDVLTLLAATNQSVRLDTATVAAPAFVAGLQAVAIRIAPPLVDVPADGVEFPFDWGADTPGTDRVELAPVVIDMQADSASNFGGYLMGELAAQPTDGGLSVSIPGGRHVRALTLTDLTSENIVFRNKQQLEAAGRRLTVSVRDPRGGWAAPTMSVPAVARRGAIPPTLTGASLADGVLRLPDLTGPIRIAIVGGDTPEEFSPKALTVGTVIGWAAPTPVDLTLTGPDGATLWNFPGALPDGTRQAPDVTVAVSAAVEALRTAGKPITGSLALHSKFPCKVRFAVTSVQGDLIRELAGTTTVELAGEPVALPLVRPLPPGRPGAAIADVKVTYRGKRLADISDPLPPPGPHRGVVVRSDRVLRALPPQALRGEHVSRIGLVGYCPQPTALLVRVVPAAATAKSAADLAPIGTPGTAMVDAAAATGVIWVDLPEPIHVDQPVAIEVSAGTGTLFWVADPDPLIRVVVLDPDPGRRPIVLGAVTLLTVDEPAISVARASLPTAPFADTTPLLASALFCTVEISDGQLRYPRGA</sequence>
<dbReference type="RefSeq" id="WP_097939770.1">
    <property type="nucleotide sequence ID" value="NZ_BLKS01000001.1"/>
</dbReference>
<name>A0A2A7N750_MYCAG</name>